<feature type="compositionally biased region" description="Basic and acidic residues" evidence="1">
    <location>
        <begin position="9"/>
        <end position="18"/>
    </location>
</feature>
<dbReference type="EMBL" id="CP144914">
    <property type="protein sequence ID" value="WWD80469.1"/>
    <property type="molecule type" value="Genomic_DNA"/>
</dbReference>
<keyword evidence="3" id="KW-1185">Reference proteome</keyword>
<gene>
    <name evidence="2" type="ORF">FTX54_002575</name>
</gene>
<evidence type="ECO:0000256" key="1">
    <source>
        <dbReference type="SAM" id="MobiDB-lite"/>
    </source>
</evidence>
<feature type="region of interest" description="Disordered" evidence="1">
    <location>
        <begin position="39"/>
        <end position="68"/>
    </location>
</feature>
<organism evidence="2 3">
    <name type="scientific">Alkalicoccus halolimnae</name>
    <dbReference type="NCBI Taxonomy" id="1667239"/>
    <lineage>
        <taxon>Bacteria</taxon>
        <taxon>Bacillati</taxon>
        <taxon>Bacillota</taxon>
        <taxon>Bacilli</taxon>
        <taxon>Bacillales</taxon>
        <taxon>Bacillaceae</taxon>
        <taxon>Alkalicoccus</taxon>
    </lineage>
</organism>
<evidence type="ECO:0000313" key="2">
    <source>
        <dbReference type="EMBL" id="WWD80469.1"/>
    </source>
</evidence>
<proteinExistence type="predicted"/>
<sequence length="183" mass="20337">MEYGLNVHVQEETNKESGEMAELDEEGAETLFQYISGSLEDGTEEGDSDVAFTPELEEPVDDPGTGGTHSVSLEGVPSGEYADFNRVVSFSYELEQGAEEIAPDTIGMDQLGAFSAGMPGFKWEEIHTSAHYHEETGDVEFYTSGEWDIHFLYKGTEVQFSVSDDWFAPLDPEEIFEDLPVVW</sequence>
<dbReference type="KEGG" id="ahal:FTX54_002575"/>
<accession>A0A5C7FGH5</accession>
<dbReference type="RefSeq" id="WP_147803950.1">
    <property type="nucleotide sequence ID" value="NZ_CP144914.1"/>
</dbReference>
<dbReference type="Proteomes" id="UP000321816">
    <property type="component" value="Chromosome"/>
</dbReference>
<evidence type="ECO:0000313" key="3">
    <source>
        <dbReference type="Proteomes" id="UP000321816"/>
    </source>
</evidence>
<feature type="region of interest" description="Disordered" evidence="1">
    <location>
        <begin position="1"/>
        <end position="24"/>
    </location>
</feature>
<dbReference type="AlphaFoldDB" id="A0A5C7FGH5"/>
<protein>
    <submittedName>
        <fullName evidence="2">Uncharacterized protein</fullName>
    </submittedName>
</protein>
<reference evidence="2 3" key="1">
    <citation type="submission" date="2024-01" db="EMBL/GenBank/DDBJ databases">
        <title>Complete Genome Sequence of Alkalicoccus halolimnae BZ-SZ-XJ29T, a Moderately Halophilic Bacterium Isolated from a Salt Lake.</title>
        <authorList>
            <person name="Zhao B."/>
        </authorList>
    </citation>
    <scope>NUCLEOTIDE SEQUENCE [LARGE SCALE GENOMIC DNA]</scope>
    <source>
        <strain evidence="2 3">BZ-SZ-XJ29</strain>
    </source>
</reference>
<name>A0A5C7FGH5_9BACI</name>
<dbReference type="OrthoDB" id="2964499at2"/>